<name>A0A6J4MDN1_9HYPH</name>
<feature type="region of interest" description="Disordered" evidence="1">
    <location>
        <begin position="1"/>
        <end position="23"/>
    </location>
</feature>
<evidence type="ECO:0000256" key="1">
    <source>
        <dbReference type="SAM" id="MobiDB-lite"/>
    </source>
</evidence>
<dbReference type="AlphaFoldDB" id="A0A6J4MDN1"/>
<organism evidence="2">
    <name type="scientific">uncultured Microvirga sp</name>
    <dbReference type="NCBI Taxonomy" id="412392"/>
    <lineage>
        <taxon>Bacteria</taxon>
        <taxon>Pseudomonadati</taxon>
        <taxon>Pseudomonadota</taxon>
        <taxon>Alphaproteobacteria</taxon>
        <taxon>Hyphomicrobiales</taxon>
        <taxon>Methylobacteriaceae</taxon>
        <taxon>Microvirga</taxon>
        <taxon>environmental samples</taxon>
    </lineage>
</organism>
<gene>
    <name evidence="2" type="ORF">AVDCRST_MAG90-2701</name>
</gene>
<feature type="non-terminal residue" evidence="2">
    <location>
        <position position="39"/>
    </location>
</feature>
<sequence>MAPLEPCSLGGEQPGHLAGQGAGLREPLFEMRASASGAV</sequence>
<accession>A0A6J4MDN1</accession>
<reference evidence="2" key="1">
    <citation type="submission" date="2020-02" db="EMBL/GenBank/DDBJ databases">
        <authorList>
            <person name="Meier V. D."/>
        </authorList>
    </citation>
    <scope>NUCLEOTIDE SEQUENCE</scope>
    <source>
        <strain evidence="2">AVDCRST_MAG90</strain>
    </source>
</reference>
<dbReference type="EMBL" id="CADCUC010000561">
    <property type="protein sequence ID" value="CAA9356575.1"/>
    <property type="molecule type" value="Genomic_DNA"/>
</dbReference>
<proteinExistence type="predicted"/>
<evidence type="ECO:0000313" key="2">
    <source>
        <dbReference type="EMBL" id="CAA9356575.1"/>
    </source>
</evidence>
<protein>
    <submittedName>
        <fullName evidence="2">Uncharacterized protein</fullName>
    </submittedName>
</protein>